<dbReference type="Gene3D" id="1.10.510.10">
    <property type="entry name" value="Transferase(Phosphotransferase) domain 1"/>
    <property type="match status" value="1"/>
</dbReference>
<organism evidence="13 14">
    <name type="scientific">Nannocystis punicea</name>
    <dbReference type="NCBI Taxonomy" id="2995304"/>
    <lineage>
        <taxon>Bacteria</taxon>
        <taxon>Pseudomonadati</taxon>
        <taxon>Myxococcota</taxon>
        <taxon>Polyangia</taxon>
        <taxon>Nannocystales</taxon>
        <taxon>Nannocystaceae</taxon>
        <taxon>Nannocystis</taxon>
    </lineage>
</organism>
<dbReference type="Pfam" id="PF07714">
    <property type="entry name" value="PK_Tyr_Ser-Thr"/>
    <property type="match status" value="1"/>
</dbReference>
<evidence type="ECO:0000256" key="5">
    <source>
        <dbReference type="ARBA" id="ARBA00022679"/>
    </source>
</evidence>
<feature type="domain" description="Protein kinase" evidence="12">
    <location>
        <begin position="13"/>
        <end position="321"/>
    </location>
</feature>
<dbReference type="Pfam" id="PF00069">
    <property type="entry name" value="Pkinase"/>
    <property type="match status" value="1"/>
</dbReference>
<evidence type="ECO:0000256" key="2">
    <source>
        <dbReference type="ARBA" id="ARBA00004647"/>
    </source>
</evidence>
<sequence>MSEGAEPAAIGPFVVLRKLGEGGMGVVYAGYDVALDRKVALKLIRRSLIDRSEVRARMVREAQAMARLSHPNVVQVYQVGEHGDGIYLAMEYVEGQTLTAWLRAEKRPWQQVLRTVIAAGRGLAAAHAAGLVHRDFKPDNVLVSKEGRPCVLDFGLVHAESSPALPLGGVDVRTSVTGLPTISRMSTQPSGPPLGASGSGQTDRGDVMDIRLTRAGKALGTPAYMSPEQHFGDEAVGPASDQFSFGTTLYEALYGLRPFPGATWEEIKREVRRGIVPPPPRDSAVPGRIFRILVRSLAPTPDMRWPSLEHMLVALERDPRKTVMRFAGIVAVAGAAAAGSYAVALSQREAATQCKGAAAELAGVWDDTRASAAERAFVATGSPFAADTWRRVDTRLDAYALAWTDGRTQACEAHASGSQSTSLFDRRTACLARRRAYLSALVDVFIAADRSVIENAVQATAALPSLESCADADALLAAVAPPGDPHAAAQVESRRSQLARAAALEGTGQYAEGLQLAREIRAAAEELHYPPLTAEAALGEGRLLMAVARAEEAEAALTAALKLALVHGLDAVAAEAAARRVFVLGDGLGQRVAALAGEAVAEALAERTRDDGRIAALLHNNLGAVYELDGAAARAREHYLRTIDLLGRRAGAGDPLLAAVHHNLAGLLRGEGRLDDARDHYSQAVVLFSEMLGEQHPMVAHPIGGVADIDVLQGRSDVAAAGYRRALLLMEATYGQQHLYLLHPLVGLGKVSQAAGALDIAAAEFRRAVAIGEQLGTTHSMYAEALIGLAECVTSTDLASARTLLARAMTVYEADGGPKNPAIAPVAVRAGQLAAAANDLPAARQWFERVLADATGSKEQLESRSLAALGLARIFLDAGERQRACSLLLDARVGLTGDAHRADVDALAAACSR</sequence>
<proteinExistence type="inferred from homology"/>
<evidence type="ECO:0000313" key="14">
    <source>
        <dbReference type="Proteomes" id="UP001164459"/>
    </source>
</evidence>
<evidence type="ECO:0000256" key="9">
    <source>
        <dbReference type="ARBA" id="ARBA00023212"/>
    </source>
</evidence>
<evidence type="ECO:0000256" key="10">
    <source>
        <dbReference type="PROSITE-ProRule" id="PRU10141"/>
    </source>
</evidence>
<keyword evidence="14" id="KW-1185">Reference proteome</keyword>
<dbReference type="SUPFAM" id="SSF56112">
    <property type="entry name" value="Protein kinase-like (PK-like)"/>
    <property type="match status" value="1"/>
</dbReference>
<keyword evidence="5" id="KW-0808">Transferase</keyword>
<evidence type="ECO:0000256" key="3">
    <source>
        <dbReference type="ARBA" id="ARBA00010886"/>
    </source>
</evidence>
<keyword evidence="4" id="KW-0723">Serine/threonine-protein kinase</keyword>
<dbReference type="PANTHER" id="PTHR43289">
    <property type="entry name" value="MITOGEN-ACTIVATED PROTEIN KINASE KINASE KINASE 20-RELATED"/>
    <property type="match status" value="1"/>
</dbReference>
<keyword evidence="9" id="KW-0206">Cytoskeleton</keyword>
<dbReference type="PROSITE" id="PS00108">
    <property type="entry name" value="PROTEIN_KINASE_ST"/>
    <property type="match status" value="1"/>
</dbReference>
<dbReference type="EMBL" id="CP114040">
    <property type="protein sequence ID" value="WAS93544.1"/>
    <property type="molecule type" value="Genomic_DNA"/>
</dbReference>
<dbReference type="InterPro" id="IPR017441">
    <property type="entry name" value="Protein_kinase_ATP_BS"/>
</dbReference>
<dbReference type="CDD" id="cd14014">
    <property type="entry name" value="STKc_PknB_like"/>
    <property type="match status" value="1"/>
</dbReference>
<protein>
    <submittedName>
        <fullName evidence="13">Serine/threonine-protein kinase</fullName>
    </submittedName>
</protein>
<evidence type="ECO:0000313" key="13">
    <source>
        <dbReference type="EMBL" id="WAS93544.1"/>
    </source>
</evidence>
<dbReference type="GO" id="GO:0016301">
    <property type="term" value="F:kinase activity"/>
    <property type="evidence" value="ECO:0007669"/>
    <property type="project" value="UniProtKB-KW"/>
</dbReference>
<keyword evidence="9" id="KW-0963">Cytoplasm</keyword>
<evidence type="ECO:0000256" key="4">
    <source>
        <dbReference type="ARBA" id="ARBA00022527"/>
    </source>
</evidence>
<dbReference type="Proteomes" id="UP001164459">
    <property type="component" value="Chromosome"/>
</dbReference>
<reference evidence="13" key="1">
    <citation type="submission" date="2022-11" db="EMBL/GenBank/DDBJ databases">
        <title>Minimal conservation of predation-associated metabolite biosynthetic gene clusters underscores biosynthetic potential of Myxococcota including descriptions for ten novel species: Archangium lansinium sp. nov., Myxococcus landrumus sp. nov., Nannocystis bai.</title>
        <authorList>
            <person name="Ahearne A."/>
            <person name="Stevens C."/>
            <person name="Dowd S."/>
        </authorList>
    </citation>
    <scope>NUCLEOTIDE SEQUENCE</scope>
    <source>
        <strain evidence="13">Fl3</strain>
    </source>
</reference>
<gene>
    <name evidence="13" type="ORF">O0S08_46015</name>
</gene>
<keyword evidence="8 10" id="KW-0067">ATP-binding</keyword>
<dbReference type="InterPro" id="IPR019734">
    <property type="entry name" value="TPR_rpt"/>
</dbReference>
<dbReference type="InterPro" id="IPR011990">
    <property type="entry name" value="TPR-like_helical_dom_sf"/>
</dbReference>
<dbReference type="RefSeq" id="WP_269035883.1">
    <property type="nucleotide sequence ID" value="NZ_CP114040.1"/>
</dbReference>
<dbReference type="InterPro" id="IPR000719">
    <property type="entry name" value="Prot_kinase_dom"/>
</dbReference>
<feature type="binding site" evidence="10">
    <location>
        <position position="42"/>
    </location>
    <ligand>
        <name>ATP</name>
        <dbReference type="ChEBI" id="CHEBI:30616"/>
    </ligand>
</feature>
<dbReference type="Gene3D" id="1.25.40.10">
    <property type="entry name" value="Tetratricopeptide repeat domain"/>
    <property type="match status" value="2"/>
</dbReference>
<dbReference type="PROSITE" id="PS00107">
    <property type="entry name" value="PROTEIN_KINASE_ATP"/>
    <property type="match status" value="1"/>
</dbReference>
<dbReference type="InterPro" id="IPR011009">
    <property type="entry name" value="Kinase-like_dom_sf"/>
</dbReference>
<evidence type="ECO:0000256" key="6">
    <source>
        <dbReference type="ARBA" id="ARBA00022741"/>
    </source>
</evidence>
<evidence type="ECO:0000256" key="7">
    <source>
        <dbReference type="ARBA" id="ARBA00022777"/>
    </source>
</evidence>
<dbReference type="PANTHER" id="PTHR43289:SF34">
    <property type="entry name" value="SERINE_THREONINE-PROTEIN KINASE YBDM-RELATED"/>
    <property type="match status" value="1"/>
</dbReference>
<evidence type="ECO:0000259" key="12">
    <source>
        <dbReference type="PROSITE" id="PS50011"/>
    </source>
</evidence>
<dbReference type="InterPro" id="IPR001245">
    <property type="entry name" value="Ser-Thr/Tyr_kinase_cat_dom"/>
</dbReference>
<dbReference type="InterPro" id="IPR008271">
    <property type="entry name" value="Ser/Thr_kinase_AS"/>
</dbReference>
<comment type="similarity">
    <text evidence="3">Belongs to the protein kinase superfamily. NEK Ser/Thr protein kinase family. NIMA subfamily.</text>
</comment>
<accession>A0ABY7H3D7</accession>
<evidence type="ECO:0000256" key="1">
    <source>
        <dbReference type="ARBA" id="ARBA00004300"/>
    </source>
</evidence>
<dbReference type="SUPFAM" id="SSF48452">
    <property type="entry name" value="TPR-like"/>
    <property type="match status" value="2"/>
</dbReference>
<keyword evidence="7 13" id="KW-0418">Kinase</keyword>
<keyword evidence="6 10" id="KW-0547">Nucleotide-binding</keyword>
<dbReference type="Pfam" id="PF13424">
    <property type="entry name" value="TPR_12"/>
    <property type="match status" value="1"/>
</dbReference>
<comment type="subcellular location">
    <subcellularLocation>
        <location evidence="1">Cytoplasm</location>
        <location evidence="1">Cytoskeleton</location>
        <location evidence="1">Microtubule organizing center</location>
        <location evidence="1">Centrosome</location>
    </subcellularLocation>
    <subcellularLocation>
        <location evidence="2">Cytoplasm</location>
        <location evidence="2">Cytoskeleton</location>
        <location evidence="2">Spindle pole</location>
    </subcellularLocation>
</comment>
<dbReference type="PROSITE" id="PS50011">
    <property type="entry name" value="PROTEIN_KINASE_DOM"/>
    <property type="match status" value="1"/>
</dbReference>
<name>A0ABY7H3D7_9BACT</name>
<evidence type="ECO:0000256" key="11">
    <source>
        <dbReference type="SAM" id="MobiDB-lite"/>
    </source>
</evidence>
<dbReference type="SMART" id="SM00028">
    <property type="entry name" value="TPR"/>
    <property type="match status" value="3"/>
</dbReference>
<feature type="region of interest" description="Disordered" evidence="11">
    <location>
        <begin position="183"/>
        <end position="204"/>
    </location>
</feature>
<dbReference type="Gene3D" id="3.30.200.20">
    <property type="entry name" value="Phosphorylase Kinase, domain 1"/>
    <property type="match status" value="1"/>
</dbReference>
<evidence type="ECO:0000256" key="8">
    <source>
        <dbReference type="ARBA" id="ARBA00022840"/>
    </source>
</evidence>